<dbReference type="Proteomes" id="UP000219465">
    <property type="component" value="Unassembled WGS sequence"/>
</dbReference>
<evidence type="ECO:0000259" key="2">
    <source>
        <dbReference type="Pfam" id="PF05116"/>
    </source>
</evidence>
<accession>A0A286I3J0</accession>
<dbReference type="Pfam" id="PF05116">
    <property type="entry name" value="S6PP"/>
    <property type="match status" value="1"/>
</dbReference>
<dbReference type="AlphaFoldDB" id="A0A286I3J0"/>
<dbReference type="NCBIfam" id="TIGR01484">
    <property type="entry name" value="HAD-SF-IIB"/>
    <property type="match status" value="1"/>
</dbReference>
<name>A0A286I3J0_9HYPH</name>
<organism evidence="3 4">
    <name type="scientific">Hoeflea halophila</name>
    <dbReference type="NCBI Taxonomy" id="714899"/>
    <lineage>
        <taxon>Bacteria</taxon>
        <taxon>Pseudomonadati</taxon>
        <taxon>Pseudomonadota</taxon>
        <taxon>Alphaproteobacteria</taxon>
        <taxon>Hyphomicrobiales</taxon>
        <taxon>Rhizobiaceae</taxon>
        <taxon>Hoeflea</taxon>
    </lineage>
</organism>
<sequence length="259" mass="28593">MNSTPINNPLNTRRFVLATDLDGTFLGGSEEDRRRLYGWIEDNRDTVGLIFVTGRDPEFIGELCRERGVPWPDYAVGDVGTTIATVSSETGVAPIAHLEEEIAARWANAGDKVKARLEGHPGLTLQPTDFRYRVSYDLDPDAFDRSACGIVEEMGHQWLISDNRYFDVLPEGVSKGPSLRRLVEHLAIEPHRVLCAGDTLNDLSMLECGLPAVAVGNSEPSLVERVLHLEHLHMAQAHGAAGILEAIRAFDMHELPKGY</sequence>
<dbReference type="InterPro" id="IPR051518">
    <property type="entry name" value="Sucrose_Phosphatase"/>
</dbReference>
<dbReference type="Gene3D" id="3.90.1070.10">
    <property type="match status" value="1"/>
</dbReference>
<protein>
    <submittedName>
        <fullName evidence="3">HAD superfamily hydrolase (TIGR01484 family)</fullName>
    </submittedName>
</protein>
<reference evidence="4" key="1">
    <citation type="submission" date="2017-08" db="EMBL/GenBank/DDBJ databases">
        <authorList>
            <person name="Varghese N."/>
            <person name="Submissions S."/>
        </authorList>
    </citation>
    <scope>NUCLEOTIDE SEQUENCE [LARGE SCALE GENOMIC DNA]</scope>
    <source>
        <strain evidence="4">KCTC 23107</strain>
    </source>
</reference>
<evidence type="ECO:0000313" key="4">
    <source>
        <dbReference type="Proteomes" id="UP000219465"/>
    </source>
</evidence>
<dbReference type="Gene3D" id="3.40.50.1000">
    <property type="entry name" value="HAD superfamily/HAD-like"/>
    <property type="match status" value="1"/>
</dbReference>
<dbReference type="InterPro" id="IPR006379">
    <property type="entry name" value="HAD-SF_hydro_IIB"/>
</dbReference>
<keyword evidence="4" id="KW-1185">Reference proteome</keyword>
<dbReference type="InterPro" id="IPR006380">
    <property type="entry name" value="SPP-like_dom"/>
</dbReference>
<evidence type="ECO:0000313" key="3">
    <source>
        <dbReference type="EMBL" id="SOE14663.1"/>
    </source>
</evidence>
<keyword evidence="1 3" id="KW-0378">Hydrolase</keyword>
<dbReference type="OrthoDB" id="7847955at2"/>
<dbReference type="PANTHER" id="PTHR46521">
    <property type="entry name" value="SUCROSE-PHOSPHATASE 2-RELATED"/>
    <property type="match status" value="1"/>
</dbReference>
<dbReference type="GO" id="GO:0016791">
    <property type="term" value="F:phosphatase activity"/>
    <property type="evidence" value="ECO:0007669"/>
    <property type="project" value="UniProtKB-ARBA"/>
</dbReference>
<dbReference type="PANTHER" id="PTHR46521:SF4">
    <property type="entry name" value="SUCROSE-PHOSPHATASE 2-RELATED"/>
    <property type="match status" value="1"/>
</dbReference>
<dbReference type="RefSeq" id="WP_097105601.1">
    <property type="nucleotide sequence ID" value="NZ_OCPC01000001.1"/>
</dbReference>
<proteinExistence type="predicted"/>
<dbReference type="SUPFAM" id="SSF56784">
    <property type="entry name" value="HAD-like"/>
    <property type="match status" value="1"/>
</dbReference>
<dbReference type="SFLD" id="SFLDG01140">
    <property type="entry name" value="C2.B:_Phosphomannomutase_and_P"/>
    <property type="match status" value="1"/>
</dbReference>
<dbReference type="EMBL" id="OCPC01000001">
    <property type="protein sequence ID" value="SOE14663.1"/>
    <property type="molecule type" value="Genomic_DNA"/>
</dbReference>
<dbReference type="SFLD" id="SFLDS00003">
    <property type="entry name" value="Haloacid_Dehalogenase"/>
    <property type="match status" value="1"/>
</dbReference>
<dbReference type="InterPro" id="IPR023214">
    <property type="entry name" value="HAD_sf"/>
</dbReference>
<dbReference type="InterPro" id="IPR036412">
    <property type="entry name" value="HAD-like_sf"/>
</dbReference>
<evidence type="ECO:0000256" key="1">
    <source>
        <dbReference type="ARBA" id="ARBA00022801"/>
    </source>
</evidence>
<dbReference type="SFLD" id="SFLDG01141">
    <property type="entry name" value="C2.B.1:_Sucrose_Phosphatase_Li"/>
    <property type="match status" value="1"/>
</dbReference>
<gene>
    <name evidence="3" type="ORF">SAMN05877838_1015</name>
</gene>
<feature type="domain" description="Sucrose phosphatase-like" evidence="2">
    <location>
        <begin position="14"/>
        <end position="250"/>
    </location>
</feature>